<dbReference type="PROSITE" id="PS50011">
    <property type="entry name" value="PROTEIN_KINASE_DOM"/>
    <property type="match status" value="1"/>
</dbReference>
<keyword evidence="4" id="KW-0418">Kinase</keyword>
<comment type="caution">
    <text evidence="4">The sequence shown here is derived from an EMBL/GenBank/DDBJ whole genome shotgun (WGS) entry which is preliminary data.</text>
</comment>
<keyword evidence="2" id="KW-0067">ATP-binding</keyword>
<dbReference type="SUPFAM" id="SSF56112">
    <property type="entry name" value="Protein kinase-like (PK-like)"/>
    <property type="match status" value="1"/>
</dbReference>
<dbReference type="OrthoDB" id="2374426at2759"/>
<dbReference type="AlphaFoldDB" id="A0A397U720"/>
<dbReference type="InterPro" id="IPR051681">
    <property type="entry name" value="Ser/Thr_Kinases-Pseudokinases"/>
</dbReference>
<dbReference type="Gene3D" id="1.10.10.1010">
    <property type="entry name" value="Intein homing endonuclease, domain IV"/>
    <property type="match status" value="1"/>
</dbReference>
<accession>A0A397U720</accession>
<name>A0A397U720_9GLOM</name>
<dbReference type="Proteomes" id="UP000266673">
    <property type="component" value="Unassembled WGS sequence"/>
</dbReference>
<dbReference type="EMBL" id="QKWP01001873">
    <property type="protein sequence ID" value="RIB06072.1"/>
    <property type="molecule type" value="Genomic_DNA"/>
</dbReference>
<evidence type="ECO:0000259" key="3">
    <source>
        <dbReference type="PROSITE" id="PS50011"/>
    </source>
</evidence>
<dbReference type="STRING" id="44941.A0A397U720"/>
<dbReference type="InterPro" id="IPR001245">
    <property type="entry name" value="Ser-Thr/Tyr_kinase_cat_dom"/>
</dbReference>
<dbReference type="PANTHER" id="PTHR44329">
    <property type="entry name" value="SERINE/THREONINE-PROTEIN KINASE TNNI3K-RELATED"/>
    <property type="match status" value="1"/>
</dbReference>
<dbReference type="InterPro" id="IPR011009">
    <property type="entry name" value="Kinase-like_dom_sf"/>
</dbReference>
<gene>
    <name evidence="4" type="ORF">C2G38_2218008</name>
</gene>
<evidence type="ECO:0000313" key="5">
    <source>
        <dbReference type="Proteomes" id="UP000266673"/>
    </source>
</evidence>
<feature type="domain" description="Protein kinase" evidence="3">
    <location>
        <begin position="227"/>
        <end position="501"/>
    </location>
</feature>
<evidence type="ECO:0000256" key="1">
    <source>
        <dbReference type="ARBA" id="ARBA00022741"/>
    </source>
</evidence>
<organism evidence="4 5">
    <name type="scientific">Gigaspora rosea</name>
    <dbReference type="NCBI Taxonomy" id="44941"/>
    <lineage>
        <taxon>Eukaryota</taxon>
        <taxon>Fungi</taxon>
        <taxon>Fungi incertae sedis</taxon>
        <taxon>Mucoromycota</taxon>
        <taxon>Glomeromycotina</taxon>
        <taxon>Glomeromycetes</taxon>
        <taxon>Diversisporales</taxon>
        <taxon>Gigasporaceae</taxon>
        <taxon>Gigaspora</taxon>
    </lineage>
</organism>
<keyword evidence="4" id="KW-0808">Transferase</keyword>
<dbReference type="Pfam" id="PF07714">
    <property type="entry name" value="PK_Tyr_Ser-Thr"/>
    <property type="match status" value="1"/>
</dbReference>
<reference evidence="4 5" key="1">
    <citation type="submission" date="2018-06" db="EMBL/GenBank/DDBJ databases">
        <title>Comparative genomics reveals the genomic features of Rhizophagus irregularis, R. cerebriforme, R. diaphanum and Gigaspora rosea, and their symbiotic lifestyle signature.</title>
        <authorList>
            <person name="Morin E."/>
            <person name="San Clemente H."/>
            <person name="Chen E.C.H."/>
            <person name="De La Providencia I."/>
            <person name="Hainaut M."/>
            <person name="Kuo A."/>
            <person name="Kohler A."/>
            <person name="Murat C."/>
            <person name="Tang N."/>
            <person name="Roy S."/>
            <person name="Loubradou J."/>
            <person name="Henrissat B."/>
            <person name="Grigoriev I.V."/>
            <person name="Corradi N."/>
            <person name="Roux C."/>
            <person name="Martin F.M."/>
        </authorList>
    </citation>
    <scope>NUCLEOTIDE SEQUENCE [LARGE SCALE GENOMIC DNA]</scope>
    <source>
        <strain evidence="4 5">DAOM 194757</strain>
    </source>
</reference>
<dbReference type="GO" id="GO:0005524">
    <property type="term" value="F:ATP binding"/>
    <property type="evidence" value="ECO:0007669"/>
    <property type="project" value="UniProtKB-KW"/>
</dbReference>
<proteinExistence type="predicted"/>
<evidence type="ECO:0000256" key="2">
    <source>
        <dbReference type="ARBA" id="ARBA00022840"/>
    </source>
</evidence>
<keyword evidence="5" id="KW-1185">Reference proteome</keyword>
<dbReference type="GO" id="GO:0004674">
    <property type="term" value="F:protein serine/threonine kinase activity"/>
    <property type="evidence" value="ECO:0007669"/>
    <property type="project" value="TreeGrafter"/>
</dbReference>
<dbReference type="PANTHER" id="PTHR44329:SF298">
    <property type="entry name" value="MIXED LINEAGE KINASE DOMAIN-LIKE PROTEIN"/>
    <property type="match status" value="1"/>
</dbReference>
<keyword evidence="1" id="KW-0547">Nucleotide-binding</keyword>
<dbReference type="PRINTS" id="PR00109">
    <property type="entry name" value="TYRKINASE"/>
</dbReference>
<sequence>MEINPENICHECLQLCSGKDWCNPCNAKRFQTEFKNWTSGNKVIDDFILKIQFKAWDNEEVIEWIPLNKFNNIQSLISTRTFEPIFEAKWIDGYIIKWDYMNNKWERCANETVYFVDLHNSTNISMEFMENRFGLYDTSICGLTKNPMNDSYVAVMKQHYSYACPKCQKPYRYQYITWCNSCNANQLRSEFKNWTSGSEMIDHFIQKKQLEAYMTNDIIEWIPYEKLKHIKYLAKGGFGIIYQAIWIDGHIVKWYSKNNKWKRDNANIMVCLKKLNNSYGATKEFLQEVENQLKFKGLAAPIYGITKDPSIDTYMMVMKYAPCGSLRDMLNKKYHNLSWKDKLANLYNISLSLKDIHNTGFVHKDFHAGNIVMNDLTLSKITDFGLCKPISLNSTLEHGSKHKYGVTPYVAPEVLRGNEYTRESEIYSFGIIMSEILTSYPPYHDLPHNNDLVLDICKGIRPKIRCKVPQLLQNLMERCWDAIPSKRPTADELFEIMHQYWKDNLNDSSELAKQIREIESSKEKPQIYDSNRSSPNYDTHPLASYTSRILDYKNLPEPRNATYKGAIDHDFEI</sequence>
<dbReference type="InterPro" id="IPR000719">
    <property type="entry name" value="Prot_kinase_dom"/>
</dbReference>
<dbReference type="Gene3D" id="1.10.510.10">
    <property type="entry name" value="Transferase(Phosphotransferase) domain 1"/>
    <property type="match status" value="1"/>
</dbReference>
<protein>
    <submittedName>
        <fullName evidence="4">Kinase-like domain-containing protein</fullName>
    </submittedName>
</protein>
<evidence type="ECO:0000313" key="4">
    <source>
        <dbReference type="EMBL" id="RIB06072.1"/>
    </source>
</evidence>